<protein>
    <submittedName>
        <fullName evidence="1">Uncharacterized protein</fullName>
    </submittedName>
</protein>
<dbReference type="AlphaFoldDB" id="A0A0E9Q6K1"/>
<name>A0A0E9Q6K1_ANGAN</name>
<proteinExistence type="predicted"/>
<reference evidence="1" key="2">
    <citation type="journal article" date="2015" name="Fish Shellfish Immunol.">
        <title>Early steps in the European eel (Anguilla anguilla)-Vibrio vulnificus interaction in the gills: Role of the RtxA13 toxin.</title>
        <authorList>
            <person name="Callol A."/>
            <person name="Pajuelo D."/>
            <person name="Ebbesson L."/>
            <person name="Teles M."/>
            <person name="MacKenzie S."/>
            <person name="Amaro C."/>
        </authorList>
    </citation>
    <scope>NUCLEOTIDE SEQUENCE</scope>
</reference>
<accession>A0A0E9Q6K1</accession>
<reference evidence="1" key="1">
    <citation type="submission" date="2014-11" db="EMBL/GenBank/DDBJ databases">
        <authorList>
            <person name="Amaro Gonzalez C."/>
        </authorList>
    </citation>
    <scope>NUCLEOTIDE SEQUENCE</scope>
</reference>
<evidence type="ECO:0000313" key="1">
    <source>
        <dbReference type="EMBL" id="JAH12359.1"/>
    </source>
</evidence>
<dbReference type="EMBL" id="GBXM01096218">
    <property type="protein sequence ID" value="JAH12359.1"/>
    <property type="molecule type" value="Transcribed_RNA"/>
</dbReference>
<organism evidence="1">
    <name type="scientific">Anguilla anguilla</name>
    <name type="common">European freshwater eel</name>
    <name type="synonym">Muraena anguilla</name>
    <dbReference type="NCBI Taxonomy" id="7936"/>
    <lineage>
        <taxon>Eukaryota</taxon>
        <taxon>Metazoa</taxon>
        <taxon>Chordata</taxon>
        <taxon>Craniata</taxon>
        <taxon>Vertebrata</taxon>
        <taxon>Euteleostomi</taxon>
        <taxon>Actinopterygii</taxon>
        <taxon>Neopterygii</taxon>
        <taxon>Teleostei</taxon>
        <taxon>Anguilliformes</taxon>
        <taxon>Anguillidae</taxon>
        <taxon>Anguilla</taxon>
    </lineage>
</organism>
<sequence length="16" mass="2008">MSINKLRVIRQLLFNY</sequence>